<protein>
    <submittedName>
        <fullName evidence="2">Uncharacterized protein</fullName>
    </submittedName>
</protein>
<dbReference type="RefSeq" id="XP_033452649.1">
    <property type="nucleotide sequence ID" value="XM_033597788.1"/>
</dbReference>
<evidence type="ECO:0000313" key="2">
    <source>
        <dbReference type="EMBL" id="KAF1932401.1"/>
    </source>
</evidence>
<evidence type="ECO:0000256" key="1">
    <source>
        <dbReference type="SAM" id="MobiDB-lite"/>
    </source>
</evidence>
<dbReference type="GeneID" id="54355455"/>
<dbReference type="AlphaFoldDB" id="A0A6A5RVB3"/>
<dbReference type="EMBL" id="ML978959">
    <property type="protein sequence ID" value="KAF1932401.1"/>
    <property type="molecule type" value="Genomic_DNA"/>
</dbReference>
<sequence>MAVQLPLPVPHSYLHLLLKPQLTSVTSTSRHPHTNNHDQHGAPLTEAGTGSRSVLHAHESAQGKDEQGKSLSDRVSEVGQKTPRLPQEVLQKQPADPRESIPSLGRYVADYSHSVQANANSPLLRLPAENRNMTWNYACGGQRTPSYAMKSGAPNRIRWHD</sequence>
<feature type="compositionally biased region" description="Basic and acidic residues" evidence="1">
    <location>
        <begin position="56"/>
        <end position="76"/>
    </location>
</feature>
<reference evidence="2" key="1">
    <citation type="journal article" date="2020" name="Stud. Mycol.">
        <title>101 Dothideomycetes genomes: a test case for predicting lifestyles and emergence of pathogens.</title>
        <authorList>
            <person name="Haridas S."/>
            <person name="Albert R."/>
            <person name="Binder M."/>
            <person name="Bloem J."/>
            <person name="Labutti K."/>
            <person name="Salamov A."/>
            <person name="Andreopoulos B."/>
            <person name="Baker S."/>
            <person name="Barry K."/>
            <person name="Bills G."/>
            <person name="Bluhm B."/>
            <person name="Cannon C."/>
            <person name="Castanera R."/>
            <person name="Culley D."/>
            <person name="Daum C."/>
            <person name="Ezra D."/>
            <person name="Gonzalez J."/>
            <person name="Henrissat B."/>
            <person name="Kuo A."/>
            <person name="Liang C."/>
            <person name="Lipzen A."/>
            <person name="Lutzoni F."/>
            <person name="Magnuson J."/>
            <person name="Mondo S."/>
            <person name="Nolan M."/>
            <person name="Ohm R."/>
            <person name="Pangilinan J."/>
            <person name="Park H.-J."/>
            <person name="Ramirez L."/>
            <person name="Alfaro M."/>
            <person name="Sun H."/>
            <person name="Tritt A."/>
            <person name="Yoshinaga Y."/>
            <person name="Zwiers L.-H."/>
            <person name="Turgeon B."/>
            <person name="Goodwin S."/>
            <person name="Spatafora J."/>
            <person name="Crous P."/>
            <person name="Grigoriev I."/>
        </authorList>
    </citation>
    <scope>NUCLEOTIDE SEQUENCE</scope>
    <source>
        <strain evidence="2">CBS 183.55</strain>
    </source>
</reference>
<accession>A0A6A5RVB3</accession>
<keyword evidence="3" id="KW-1185">Reference proteome</keyword>
<name>A0A6A5RVB3_9PLEO</name>
<feature type="region of interest" description="Disordered" evidence="1">
    <location>
        <begin position="24"/>
        <end position="102"/>
    </location>
</feature>
<proteinExistence type="predicted"/>
<gene>
    <name evidence="2" type="ORF">M421DRAFT_89695</name>
</gene>
<evidence type="ECO:0000313" key="3">
    <source>
        <dbReference type="Proteomes" id="UP000800082"/>
    </source>
</evidence>
<organism evidence="2 3">
    <name type="scientific">Didymella exigua CBS 183.55</name>
    <dbReference type="NCBI Taxonomy" id="1150837"/>
    <lineage>
        <taxon>Eukaryota</taxon>
        <taxon>Fungi</taxon>
        <taxon>Dikarya</taxon>
        <taxon>Ascomycota</taxon>
        <taxon>Pezizomycotina</taxon>
        <taxon>Dothideomycetes</taxon>
        <taxon>Pleosporomycetidae</taxon>
        <taxon>Pleosporales</taxon>
        <taxon>Pleosporineae</taxon>
        <taxon>Didymellaceae</taxon>
        <taxon>Didymella</taxon>
    </lineage>
</organism>
<dbReference type="Proteomes" id="UP000800082">
    <property type="component" value="Unassembled WGS sequence"/>
</dbReference>